<name>A0A212LFE8_9HYPH</name>
<reference evidence="7" key="1">
    <citation type="submission" date="2016-08" db="EMBL/GenBank/DDBJ databases">
        <authorList>
            <person name="Seilhamer J.J."/>
        </authorList>
    </citation>
    <scope>NUCLEOTIDE SEQUENCE</scope>
    <source>
        <strain evidence="7">86</strain>
    </source>
</reference>
<evidence type="ECO:0000256" key="2">
    <source>
        <dbReference type="ARBA" id="ARBA00022692"/>
    </source>
</evidence>
<proteinExistence type="predicted"/>
<evidence type="ECO:0000256" key="4">
    <source>
        <dbReference type="ARBA" id="ARBA00023136"/>
    </source>
</evidence>
<dbReference type="Pfam" id="PF07298">
    <property type="entry name" value="NnrU"/>
    <property type="match status" value="1"/>
</dbReference>
<evidence type="ECO:0000256" key="1">
    <source>
        <dbReference type="ARBA" id="ARBA00004141"/>
    </source>
</evidence>
<protein>
    <submittedName>
        <fullName evidence="7">NnrUfamily protein</fullName>
    </submittedName>
</protein>
<feature type="transmembrane region" description="Helical" evidence="5">
    <location>
        <begin position="137"/>
        <end position="157"/>
    </location>
</feature>
<feature type="transmembrane region" description="Helical" evidence="5">
    <location>
        <begin position="198"/>
        <end position="221"/>
    </location>
</feature>
<evidence type="ECO:0000259" key="6">
    <source>
        <dbReference type="Pfam" id="PF07298"/>
    </source>
</evidence>
<accession>A0A212LFE8</accession>
<organism evidence="7">
    <name type="scientific">uncultured Pleomorphomonas sp</name>
    <dbReference type="NCBI Taxonomy" id="442121"/>
    <lineage>
        <taxon>Bacteria</taxon>
        <taxon>Pseudomonadati</taxon>
        <taxon>Pseudomonadota</taxon>
        <taxon>Alphaproteobacteria</taxon>
        <taxon>Hyphomicrobiales</taxon>
        <taxon>Pleomorphomonadaceae</taxon>
        <taxon>Pleomorphomonas</taxon>
        <taxon>environmental samples</taxon>
    </lineage>
</organism>
<evidence type="ECO:0000256" key="3">
    <source>
        <dbReference type="ARBA" id="ARBA00022989"/>
    </source>
</evidence>
<gene>
    <name evidence="7" type="ORF">KL86PLE_40013</name>
</gene>
<keyword evidence="3 5" id="KW-1133">Transmembrane helix</keyword>
<dbReference type="GO" id="GO:0016020">
    <property type="term" value="C:membrane"/>
    <property type="evidence" value="ECO:0007669"/>
    <property type="project" value="UniProtKB-SubCell"/>
</dbReference>
<dbReference type="RefSeq" id="WP_288196440.1">
    <property type="nucleotide sequence ID" value="NZ_LT608334.1"/>
</dbReference>
<keyword evidence="2 5" id="KW-0812">Transmembrane</keyword>
<feature type="transmembrane region" description="Helical" evidence="5">
    <location>
        <begin position="35"/>
        <end position="55"/>
    </location>
</feature>
<evidence type="ECO:0000313" key="7">
    <source>
        <dbReference type="EMBL" id="SCM76208.1"/>
    </source>
</evidence>
<feature type="transmembrane region" description="Helical" evidence="5">
    <location>
        <begin position="67"/>
        <end position="90"/>
    </location>
</feature>
<evidence type="ECO:0000256" key="5">
    <source>
        <dbReference type="SAM" id="Phobius"/>
    </source>
</evidence>
<dbReference type="AlphaFoldDB" id="A0A212LFE8"/>
<dbReference type="InterPro" id="IPR009915">
    <property type="entry name" value="NnrU_dom"/>
</dbReference>
<dbReference type="EMBL" id="FMJD01000008">
    <property type="protein sequence ID" value="SCM76208.1"/>
    <property type="molecule type" value="Genomic_DNA"/>
</dbReference>
<keyword evidence="4 5" id="KW-0472">Membrane</keyword>
<sequence>MAEFLLALLLFLTAHVVPPAPPVRHRLIALLGRRGYLLGYSALSLVLLGWIIVAARDAPYVGLWTFAPWQPVIPVVAMPLAFWFVVVGLAEPNPLSISLRRSDPAAPLAPIVATTRHPVLWGFLIWAASHLPVNGDLVSLILFGGMAALALAAMPVLDRRARAHLGEQRWQALARGTSVLPFLAVVSRQGRIRFSRRCVLYTAVALAAYVWFLLQGHRLLIGPDPLSLLSW</sequence>
<feature type="domain" description="NnrU" evidence="6">
    <location>
        <begin position="4"/>
        <end position="225"/>
    </location>
</feature>
<comment type="subcellular location">
    <subcellularLocation>
        <location evidence="1">Membrane</location>
        <topology evidence="1">Multi-pass membrane protein</topology>
    </subcellularLocation>
</comment>